<organism evidence="1 2">
    <name type="scientific">Populus alba</name>
    <name type="common">White poplar</name>
    <dbReference type="NCBI Taxonomy" id="43335"/>
    <lineage>
        <taxon>Eukaryota</taxon>
        <taxon>Viridiplantae</taxon>
        <taxon>Streptophyta</taxon>
        <taxon>Embryophyta</taxon>
        <taxon>Tracheophyta</taxon>
        <taxon>Spermatophyta</taxon>
        <taxon>Magnoliopsida</taxon>
        <taxon>eudicotyledons</taxon>
        <taxon>Gunneridae</taxon>
        <taxon>Pentapetalae</taxon>
        <taxon>rosids</taxon>
        <taxon>fabids</taxon>
        <taxon>Malpighiales</taxon>
        <taxon>Salicaceae</taxon>
        <taxon>Saliceae</taxon>
        <taxon>Populus</taxon>
    </lineage>
</organism>
<comment type="caution">
    <text evidence="1">The sequence shown here is derived from an EMBL/GenBank/DDBJ whole genome shotgun (WGS) entry which is preliminary data.</text>
</comment>
<evidence type="ECO:0000313" key="1">
    <source>
        <dbReference type="EMBL" id="KAL3584222.1"/>
    </source>
</evidence>
<dbReference type="Proteomes" id="UP000309997">
    <property type="component" value="Unassembled WGS sequence"/>
</dbReference>
<proteinExistence type="predicted"/>
<sequence>MKLLSLEPKACCLLAFDGGSILQLSLCSHWDGNSILLPAPSTDYLQDIDEYSSAVMGDGFKFSPEIDILLAIHFERTFPFQNPNFKHALECYKTLPFPFESVGVGCEGQPLELDMEKKTSFQGRLKFFRSFSAFNTAKGQGVDLLSDEVVQELESAWGGPEVPIQKTICHKLLVSQEALGLMYFILRTVKSSSGYDAAREQGADFLSGKVFKELEDAWGGPELVSSVT</sequence>
<protein>
    <submittedName>
        <fullName evidence="1">Uncharacterized protein</fullName>
    </submittedName>
</protein>
<evidence type="ECO:0000313" key="2">
    <source>
        <dbReference type="Proteomes" id="UP000309997"/>
    </source>
</evidence>
<reference evidence="1 2" key="1">
    <citation type="journal article" date="2024" name="Plant Biotechnol. J.">
        <title>Genome and CRISPR/Cas9 system of a widespread forest tree (Populus alba) in the world.</title>
        <authorList>
            <person name="Liu Y.J."/>
            <person name="Jiang P.F."/>
            <person name="Han X.M."/>
            <person name="Li X.Y."/>
            <person name="Wang H.M."/>
            <person name="Wang Y.J."/>
            <person name="Wang X.X."/>
            <person name="Zeng Q.Y."/>
        </authorList>
    </citation>
    <scope>NUCLEOTIDE SEQUENCE [LARGE SCALE GENOMIC DNA]</scope>
    <source>
        <strain evidence="2">cv. PAL-ZL1</strain>
    </source>
</reference>
<gene>
    <name evidence="1" type="ORF">D5086_015283</name>
</gene>
<dbReference type="EMBL" id="RCHU02000007">
    <property type="protein sequence ID" value="KAL3584222.1"/>
    <property type="molecule type" value="Genomic_DNA"/>
</dbReference>
<keyword evidence="2" id="KW-1185">Reference proteome</keyword>
<accession>A0ACC4C0G8</accession>
<name>A0ACC4C0G8_POPAL</name>